<evidence type="ECO:0000256" key="5">
    <source>
        <dbReference type="ARBA" id="ARBA00023136"/>
    </source>
</evidence>
<reference evidence="11" key="1">
    <citation type="submission" date="2016-12" db="EMBL/GenBank/DDBJ databases">
        <authorList>
            <person name="Varghese N."/>
            <person name="Submissions S."/>
        </authorList>
    </citation>
    <scope>NUCLEOTIDE SEQUENCE [LARGE SCALE GENOMIC DNA]</scope>
    <source>
        <strain evidence="11">DSM 16779</strain>
    </source>
</reference>
<dbReference type="SUPFAM" id="SSF56935">
    <property type="entry name" value="Porins"/>
    <property type="match status" value="1"/>
</dbReference>
<keyword evidence="8" id="KW-0732">Signal</keyword>
<keyword evidence="2 7" id="KW-0813">Transport</keyword>
<evidence type="ECO:0000313" key="10">
    <source>
        <dbReference type="EMBL" id="SIN97570.1"/>
    </source>
</evidence>
<feature type="domain" description="TonB-dependent receptor plug" evidence="9">
    <location>
        <begin position="56"/>
        <end position="181"/>
    </location>
</feature>
<dbReference type="InterPro" id="IPR012910">
    <property type="entry name" value="Plug_dom"/>
</dbReference>
<dbReference type="STRING" id="59733.SAMN05421769_1519"/>
<evidence type="ECO:0000256" key="6">
    <source>
        <dbReference type="ARBA" id="ARBA00023237"/>
    </source>
</evidence>
<evidence type="ECO:0000259" key="9">
    <source>
        <dbReference type="Pfam" id="PF07715"/>
    </source>
</evidence>
<evidence type="ECO:0000256" key="3">
    <source>
        <dbReference type="ARBA" id="ARBA00022452"/>
    </source>
</evidence>
<name>A0A1N6FQN9_9FLAO</name>
<feature type="signal peptide" evidence="8">
    <location>
        <begin position="1"/>
        <end position="22"/>
    </location>
</feature>
<feature type="chain" id="PRO_5013133883" evidence="8">
    <location>
        <begin position="23"/>
        <end position="992"/>
    </location>
</feature>
<evidence type="ECO:0000256" key="7">
    <source>
        <dbReference type="PROSITE-ProRule" id="PRU01360"/>
    </source>
</evidence>
<dbReference type="InterPro" id="IPR036942">
    <property type="entry name" value="Beta-barrel_TonB_sf"/>
</dbReference>
<comment type="subcellular location">
    <subcellularLocation>
        <location evidence="1 7">Cell outer membrane</location>
        <topology evidence="1 7">Multi-pass membrane protein</topology>
    </subcellularLocation>
</comment>
<comment type="similarity">
    <text evidence="7">Belongs to the TonB-dependent receptor family.</text>
</comment>
<organism evidence="10 11">
    <name type="scientific">Chryseobacterium scophthalmum</name>
    <dbReference type="NCBI Taxonomy" id="59733"/>
    <lineage>
        <taxon>Bacteria</taxon>
        <taxon>Pseudomonadati</taxon>
        <taxon>Bacteroidota</taxon>
        <taxon>Flavobacteriia</taxon>
        <taxon>Flavobacteriales</taxon>
        <taxon>Weeksellaceae</taxon>
        <taxon>Chryseobacterium group</taxon>
        <taxon>Chryseobacterium</taxon>
    </lineage>
</organism>
<dbReference type="NCBIfam" id="TIGR04056">
    <property type="entry name" value="OMP_RagA_SusC"/>
    <property type="match status" value="1"/>
</dbReference>
<dbReference type="PROSITE" id="PS52016">
    <property type="entry name" value="TONB_DEPENDENT_REC_3"/>
    <property type="match status" value="1"/>
</dbReference>
<keyword evidence="4 7" id="KW-0812">Transmembrane</keyword>
<dbReference type="Gene3D" id="2.40.170.20">
    <property type="entry name" value="TonB-dependent receptor, beta-barrel domain"/>
    <property type="match status" value="1"/>
</dbReference>
<accession>A0A1N6FQN9</accession>
<keyword evidence="3 7" id="KW-1134">Transmembrane beta strand</keyword>
<dbReference type="Pfam" id="PF07715">
    <property type="entry name" value="Plug"/>
    <property type="match status" value="1"/>
</dbReference>
<evidence type="ECO:0000256" key="2">
    <source>
        <dbReference type="ARBA" id="ARBA00022448"/>
    </source>
</evidence>
<dbReference type="Gene3D" id="2.170.130.10">
    <property type="entry name" value="TonB-dependent receptor, plug domain"/>
    <property type="match status" value="1"/>
</dbReference>
<keyword evidence="6 7" id="KW-0998">Cell outer membrane</keyword>
<proteinExistence type="inferred from homology"/>
<dbReference type="EMBL" id="FSRQ01000001">
    <property type="protein sequence ID" value="SIN97570.1"/>
    <property type="molecule type" value="Genomic_DNA"/>
</dbReference>
<evidence type="ECO:0000313" key="11">
    <source>
        <dbReference type="Proteomes" id="UP000184782"/>
    </source>
</evidence>
<keyword evidence="11" id="KW-1185">Reference proteome</keyword>
<dbReference type="AlphaFoldDB" id="A0A1N6FQN9"/>
<protein>
    <submittedName>
        <fullName evidence="10">TonB-linked outer membrane protein, SusC/RagA family</fullName>
    </submittedName>
</protein>
<dbReference type="NCBIfam" id="TIGR04057">
    <property type="entry name" value="SusC_RagA_signa"/>
    <property type="match status" value="1"/>
</dbReference>
<dbReference type="Proteomes" id="UP000184782">
    <property type="component" value="Unassembled WGS sequence"/>
</dbReference>
<keyword evidence="5 7" id="KW-0472">Membrane</keyword>
<dbReference type="InterPro" id="IPR037066">
    <property type="entry name" value="Plug_dom_sf"/>
</dbReference>
<dbReference type="GO" id="GO:0009279">
    <property type="term" value="C:cell outer membrane"/>
    <property type="evidence" value="ECO:0007669"/>
    <property type="project" value="UniProtKB-SubCell"/>
</dbReference>
<evidence type="ECO:0000256" key="1">
    <source>
        <dbReference type="ARBA" id="ARBA00004571"/>
    </source>
</evidence>
<dbReference type="InterPro" id="IPR023996">
    <property type="entry name" value="TonB-dep_OMP_SusC/RagA"/>
</dbReference>
<gene>
    <name evidence="10" type="ORF">SAMN05421769_1519</name>
</gene>
<dbReference type="OrthoDB" id="9768177at2"/>
<dbReference type="InterPro" id="IPR039426">
    <property type="entry name" value="TonB-dep_rcpt-like"/>
</dbReference>
<sequence>MRKETQKLLLLSVLGLVSVNMAAQQQVKKDTIKNIDEVVVTALGIKRQDKSLGYVAEKVDAEVFENIQNNNWAQGLEGRVAGLKIQTAGAGPLGSARITLRGEKTFGLGGNYALIVVDGVPLSNSTTGTGTAAYGAGTGGDLPVDLGDGLNSINPDDIESVTVLKGASAAALYGSRAANGALMITTKSGKSKNGKLTVSFNSTLSYDSVLKWPDYQYQYGQGTLAKNTAGEFFYSYGASADGVSTGGTSSAFGPKFNGQSYFQYDPNLLGQSAERQLWRPYEDNIKGFWETGVTSSNNVSVESSTDKTNFRASLTYLDNKWMMPNTGFNRFNGAISLDHKVTDKFRISTKFNYANTKSDNLPATGYNNQSISYFMIFQNPNVDLAWYKPIWKPGQEEVDQIHPFSSFIDNPYLIAYKMLNGVEKKLITGNISATYDFNKNFSLMLRSGIEMLDEERTTKRPYSSANYLKGFYREQYIKNNEFNNDLLFTFKKDYGKFNVSANAGGSIRYNQYVMTDFRAEGLKVVGDYSLNNAIALITKVPKPNDQQMNSVYGLVSANYDNLIFLDVTARNDWSSTLNKDNRSFFYPSVSSSFILSDIFKLSSSNFNYWKLRASWAQVGLGGSPYQIDKYYTPSDFVGSVLTPSTYVTPNIRPQENTNIEAGMDLSALKNRLSYNFTLYQNTTVDEILGVSTPVESGYTTRIINAGEIRNRGIEMSLNAIPVKSKNFSWNVSANWSMNRNKVISLPEEYTGDNYYTISTVAGVLYYNAVVGGSLGDLYGFKLVRNVDGQVVYDATTGLPSRPDRVEKVGNAFPKWRAGFQNDFKIKNWQISFSFDGQYGGMAYSQTHHKMSEQGKLENTLMGRDNPSGTIVGQGVVLNPDGTYSPNTKAVGLAAYYGDYYRRANIETNTFDTSFIKLRDARIAYSFSKDVIAPLKLTELTLAVFGKNLWMWTKFPMFDPEVAALNDSTITPGAEIGQLPTARTVGFQVNLKF</sequence>
<dbReference type="InterPro" id="IPR023997">
    <property type="entry name" value="TonB-dep_OMP_SusC/RagA_CS"/>
</dbReference>
<dbReference type="RefSeq" id="WP_074229665.1">
    <property type="nucleotide sequence ID" value="NZ_FSRQ01000001.1"/>
</dbReference>
<evidence type="ECO:0000256" key="4">
    <source>
        <dbReference type="ARBA" id="ARBA00022692"/>
    </source>
</evidence>
<evidence type="ECO:0000256" key="8">
    <source>
        <dbReference type="SAM" id="SignalP"/>
    </source>
</evidence>